<organism evidence="2 3">
    <name type="scientific">Desulfoluna spongiiphila</name>
    <dbReference type="NCBI Taxonomy" id="419481"/>
    <lineage>
        <taxon>Bacteria</taxon>
        <taxon>Pseudomonadati</taxon>
        <taxon>Thermodesulfobacteriota</taxon>
        <taxon>Desulfobacteria</taxon>
        <taxon>Desulfobacterales</taxon>
        <taxon>Desulfolunaceae</taxon>
        <taxon>Desulfoluna</taxon>
    </lineage>
</organism>
<evidence type="ECO:0000313" key="3">
    <source>
        <dbReference type="Proteomes" id="UP000198870"/>
    </source>
</evidence>
<reference evidence="2 3" key="1">
    <citation type="submission" date="2016-10" db="EMBL/GenBank/DDBJ databases">
        <authorList>
            <person name="de Groot N.N."/>
        </authorList>
    </citation>
    <scope>NUCLEOTIDE SEQUENCE [LARGE SCALE GENOMIC DNA]</scope>
    <source>
        <strain evidence="2 3">AA1</strain>
    </source>
</reference>
<evidence type="ECO:0000256" key="1">
    <source>
        <dbReference type="SAM" id="SignalP"/>
    </source>
</evidence>
<dbReference type="Proteomes" id="UP000198870">
    <property type="component" value="Unassembled WGS sequence"/>
</dbReference>
<dbReference type="OrthoDB" id="5431629at2"/>
<feature type="chain" id="PRO_5011774894" description="DUF4412 domain-containing protein" evidence="1">
    <location>
        <begin position="21"/>
        <end position="281"/>
    </location>
</feature>
<evidence type="ECO:0008006" key="4">
    <source>
        <dbReference type="Google" id="ProtNLM"/>
    </source>
</evidence>
<keyword evidence="1" id="KW-0732">Signal</keyword>
<keyword evidence="3" id="KW-1185">Reference proteome</keyword>
<name>A0A1G5DI34_9BACT</name>
<dbReference type="EMBL" id="FMUX01000004">
    <property type="protein sequence ID" value="SCY14224.1"/>
    <property type="molecule type" value="Genomic_DNA"/>
</dbReference>
<dbReference type="RefSeq" id="WP_092209986.1">
    <property type="nucleotide sequence ID" value="NZ_FMUX01000004.1"/>
</dbReference>
<dbReference type="STRING" id="419481.SAMN05216233_104198"/>
<sequence>MKHALLTFVMILFLSAPVHAVENPWTRKLPFKEAVVTYEISGTMQGKETVYVKDHGRTTAAYHTESGSSFGVPMNSRELTLTTPEWVYTVDLGDNTGTRQINPKKVIEEEFGRLSRKEQKKLVKNSDKMGITMVGDMSGSVEKKAVKLKGYACDKVTALGIETFTLAGTDFPMKVSGSIMGMQIHEEVTRIEKKRVPTEKFALPRGADIRHEPAADAVIRNQIHMMFQSLLAGERPVSRQEQSMDDMGEAMETFRQMQENGGLEALQNQMQGLFGPSGQGE</sequence>
<dbReference type="AlphaFoldDB" id="A0A1G5DI34"/>
<protein>
    <recommendedName>
        <fullName evidence="4">DUF4412 domain-containing protein</fullName>
    </recommendedName>
</protein>
<accession>A0A1G5DI34</accession>
<proteinExistence type="predicted"/>
<evidence type="ECO:0000313" key="2">
    <source>
        <dbReference type="EMBL" id="SCY14224.1"/>
    </source>
</evidence>
<gene>
    <name evidence="2" type="ORF">SAMN05216233_104198</name>
</gene>
<feature type="signal peptide" evidence="1">
    <location>
        <begin position="1"/>
        <end position="20"/>
    </location>
</feature>